<keyword evidence="2" id="KW-0012">Acyltransferase</keyword>
<dbReference type="PANTHER" id="PTHR43420:SF44">
    <property type="entry name" value="ACETYLTRANSFERASE YPEA"/>
    <property type="match status" value="1"/>
</dbReference>
<evidence type="ECO:0000256" key="1">
    <source>
        <dbReference type="ARBA" id="ARBA00022679"/>
    </source>
</evidence>
<reference evidence="4 5" key="1">
    <citation type="submission" date="2020-08" db="EMBL/GenBank/DDBJ databases">
        <title>Genomic Encyclopedia of Type Strains, Phase IV (KMG-IV): sequencing the most valuable type-strain genomes for metagenomic binning, comparative biology and taxonomic classification.</title>
        <authorList>
            <person name="Goeker M."/>
        </authorList>
    </citation>
    <scope>NUCLEOTIDE SEQUENCE [LARGE SCALE GENOMIC DNA]</scope>
    <source>
        <strain evidence="4 5">DSM 103725</strain>
    </source>
</reference>
<dbReference type="Proteomes" id="UP000541810">
    <property type="component" value="Unassembled WGS sequence"/>
</dbReference>
<evidence type="ECO:0000259" key="3">
    <source>
        <dbReference type="PROSITE" id="PS51186"/>
    </source>
</evidence>
<evidence type="ECO:0000313" key="4">
    <source>
        <dbReference type="EMBL" id="MBB6428658.1"/>
    </source>
</evidence>
<evidence type="ECO:0000256" key="2">
    <source>
        <dbReference type="ARBA" id="ARBA00023315"/>
    </source>
</evidence>
<keyword evidence="5" id="KW-1185">Reference proteome</keyword>
<feature type="domain" description="N-acetyltransferase" evidence="3">
    <location>
        <begin position="1"/>
        <end position="104"/>
    </location>
</feature>
<dbReference type="PANTHER" id="PTHR43420">
    <property type="entry name" value="ACETYLTRANSFERASE"/>
    <property type="match status" value="1"/>
</dbReference>
<gene>
    <name evidence="4" type="ORF">HNQ40_000464</name>
</gene>
<dbReference type="InterPro" id="IPR016181">
    <property type="entry name" value="Acyl_CoA_acyltransferase"/>
</dbReference>
<dbReference type="CDD" id="cd04301">
    <property type="entry name" value="NAT_SF"/>
    <property type="match status" value="1"/>
</dbReference>
<keyword evidence="1" id="KW-0808">Transferase</keyword>
<protein>
    <submittedName>
        <fullName evidence="4">Ribosomal protein S18 acetylase RimI-like enzyme</fullName>
    </submittedName>
</protein>
<comment type="caution">
    <text evidence="4">The sequence shown here is derived from an EMBL/GenBank/DDBJ whole genome shotgun (WGS) entry which is preliminary data.</text>
</comment>
<sequence length="104" mass="11844">MKLDRDPDGLVVGEVDTGECRQLVASVMVGYEGHRGWVNYLAVDPEYQRQGFGRVLVEHAEQWLRERGCPKLNLQVRSSNTRVIGFYEKLGYTQDAVVSLGKRF</sequence>
<proteinExistence type="predicted"/>
<accession>A0A7X0LK73</accession>
<dbReference type="GO" id="GO:0016747">
    <property type="term" value="F:acyltransferase activity, transferring groups other than amino-acyl groups"/>
    <property type="evidence" value="ECO:0007669"/>
    <property type="project" value="InterPro"/>
</dbReference>
<dbReference type="PROSITE" id="PS51186">
    <property type="entry name" value="GNAT"/>
    <property type="match status" value="1"/>
</dbReference>
<dbReference type="AlphaFoldDB" id="A0A7X0LK73"/>
<dbReference type="SUPFAM" id="SSF55729">
    <property type="entry name" value="Acyl-CoA N-acyltransferases (Nat)"/>
    <property type="match status" value="1"/>
</dbReference>
<dbReference type="GO" id="GO:0005840">
    <property type="term" value="C:ribosome"/>
    <property type="evidence" value="ECO:0007669"/>
    <property type="project" value="UniProtKB-KW"/>
</dbReference>
<dbReference type="Gene3D" id="3.40.630.30">
    <property type="match status" value="1"/>
</dbReference>
<organism evidence="4 5">
    <name type="scientific">Algisphaera agarilytica</name>
    <dbReference type="NCBI Taxonomy" id="1385975"/>
    <lineage>
        <taxon>Bacteria</taxon>
        <taxon>Pseudomonadati</taxon>
        <taxon>Planctomycetota</taxon>
        <taxon>Phycisphaerae</taxon>
        <taxon>Phycisphaerales</taxon>
        <taxon>Phycisphaeraceae</taxon>
        <taxon>Algisphaera</taxon>
    </lineage>
</organism>
<dbReference type="EMBL" id="JACHGY010000001">
    <property type="protein sequence ID" value="MBB6428658.1"/>
    <property type="molecule type" value="Genomic_DNA"/>
</dbReference>
<name>A0A7X0LK73_9BACT</name>
<keyword evidence="4" id="KW-0687">Ribonucleoprotein</keyword>
<dbReference type="NCBIfam" id="NF002959">
    <property type="entry name" value="PRK03624.1"/>
    <property type="match status" value="1"/>
</dbReference>
<dbReference type="Pfam" id="PF00583">
    <property type="entry name" value="Acetyltransf_1"/>
    <property type="match status" value="1"/>
</dbReference>
<evidence type="ECO:0000313" key="5">
    <source>
        <dbReference type="Proteomes" id="UP000541810"/>
    </source>
</evidence>
<dbReference type="InterPro" id="IPR000182">
    <property type="entry name" value="GNAT_dom"/>
</dbReference>
<keyword evidence="4" id="KW-0689">Ribosomal protein</keyword>
<dbReference type="InterPro" id="IPR050680">
    <property type="entry name" value="YpeA/RimI_acetyltransf"/>
</dbReference>